<dbReference type="Pfam" id="PF25534">
    <property type="entry name" value="DUF7918"/>
    <property type="match status" value="1"/>
</dbReference>
<proteinExistence type="predicted"/>
<dbReference type="Proteomes" id="UP000706124">
    <property type="component" value="Unassembled WGS sequence"/>
</dbReference>
<dbReference type="AlphaFoldDB" id="A0A9P7SLX0"/>
<keyword evidence="4" id="KW-1185">Reference proteome</keyword>
<feature type="compositionally biased region" description="Polar residues" evidence="1">
    <location>
        <begin position="529"/>
        <end position="538"/>
    </location>
</feature>
<feature type="compositionally biased region" description="Basic and acidic residues" evidence="1">
    <location>
        <begin position="539"/>
        <end position="548"/>
    </location>
</feature>
<evidence type="ECO:0000313" key="3">
    <source>
        <dbReference type="EMBL" id="KAG5949504.1"/>
    </source>
</evidence>
<feature type="region of interest" description="Disordered" evidence="1">
    <location>
        <begin position="996"/>
        <end position="1023"/>
    </location>
</feature>
<feature type="region of interest" description="Disordered" evidence="1">
    <location>
        <begin position="738"/>
        <end position="763"/>
    </location>
</feature>
<feature type="region of interest" description="Disordered" evidence="1">
    <location>
        <begin position="21"/>
        <end position="42"/>
    </location>
</feature>
<feature type="compositionally biased region" description="Polar residues" evidence="1">
    <location>
        <begin position="489"/>
        <end position="509"/>
    </location>
</feature>
<evidence type="ECO:0000259" key="2">
    <source>
        <dbReference type="Pfam" id="PF25534"/>
    </source>
</evidence>
<accession>A0A9P7SLX0</accession>
<protein>
    <recommendedName>
        <fullName evidence="2">DUF7918 domain-containing protein</fullName>
    </recommendedName>
</protein>
<dbReference type="InterPro" id="IPR057678">
    <property type="entry name" value="DUF7918"/>
</dbReference>
<feature type="domain" description="DUF7918" evidence="2">
    <location>
        <begin position="10"/>
        <end position="242"/>
    </location>
</feature>
<dbReference type="Pfam" id="PF08737">
    <property type="entry name" value="Rgp1"/>
    <property type="match status" value="1"/>
</dbReference>
<dbReference type="EMBL" id="SRPO01000004">
    <property type="protein sequence ID" value="KAG5949504.1"/>
    <property type="molecule type" value="Genomic_DNA"/>
</dbReference>
<feature type="compositionally biased region" description="Polar residues" evidence="1">
    <location>
        <begin position="471"/>
        <end position="481"/>
    </location>
</feature>
<dbReference type="OrthoDB" id="1918at2759"/>
<feature type="region of interest" description="Disordered" evidence="1">
    <location>
        <begin position="599"/>
        <end position="721"/>
    </location>
</feature>
<feature type="compositionally biased region" description="Basic and acidic residues" evidence="1">
    <location>
        <begin position="443"/>
        <end position="456"/>
    </location>
</feature>
<evidence type="ECO:0000256" key="1">
    <source>
        <dbReference type="SAM" id="MobiDB-lite"/>
    </source>
</evidence>
<name>A0A9P7SLX0_9HYPO</name>
<sequence>MAIISYFPEINVRVCISGRPATEYPSPDQRDDNGNMRSGAGHGAVRTHECYIESKSGQNYTIDISVTPEFRLPPTKSLLMYLAVDGQKFHGVFTTLKSRKGTPELFKHSFIGPQRASSSPGYMIQEKLTFSPVLTVEESSKTKLERDAKIVANLGIIEVEVFLGTISQEKRYALPSRRSQDEALTIAEKAMKGKELSHGTTYSRGETVLNPLSRSARDRELLAVYKFHYRSHDALQREMILPPRDPAVSDEVSAMTEDEARSLAEQYLRLKREPQVKSEDKKPSISKRTIDLTEDDGAQGFGCGRVKRPKATDDGCEVIDLTGHQTGLGRRRLRPPLVMTCQATTPGTSGNLDPHLNAHPHLSGKHPSGNAAAAVTWPFAHSSATLSGLFVSALSTMPPEVQSNIRVFIQWHDQTVFAGEEVKCTVTFKNVAATTNRAQQRTSPHEQQKAQGERQRLAVPLQARATKGSVGLTSPPSITTTRGHRRSALSLNVSTSHAHSRSGSLQWPQTAGAGDGDWLPGHNHKRSLSIVSIGSTGTAEEHAHRSEPPSRSQRSQRSHNRAASLQIPLQGLASAGSGLQSAPFLSRLASSPLLNSSYPPDRFGRSGRLPAATTAPGTPSLASHPRSPKSTAAQQMPEFRFPAASPTEHDEQPSPNANSAGGLLSPARSTFSNSHRGHNGHLNLAIRSKEHPPSAVERPAARILTSDTIPGGTPRSSGEFYTISNHSSETLVSEYVTQPPIRGNGRPPHLRRISGKPVPQQQKKPESLMMGYAQIQGNFTLDGSLVSLGPFEQVKQKGAVGGRGGGVIGVEPTKRESGLLRGLGWGTISNSLGDLLGGGELSTLKEMRGAANSRSVPLLSTPQSILFVDLQLASGESQSYEYSFCLPKGLPPTHRGKTIKISYKLVIGTQRAGGAREQQVRSVEIPFRVLGSVNSHGEILGHDLMNPYILLRDTAVVNSLGRRPKAHKPRASFGRPATMDEFLTYVDGLSTRRDSSTAMALLSPTETPTERRSSSPTTSHEAVTTAKEAIHLAIMRSNMSSDGQQPQHSANRFEISRNGQRVGVVMLTRPAYRLGEIVTMAIDFSDADIACYAVHATLETCEKVDASVAVRSEASLQRVTRKVYVASSEAAVYSRRVVFTPTIPISATPEFVTSSISLEWKIRIEFVVPHQGNENVLSPNAAGAEVQVPHPLLEQLSHDDKGGLVLVAMENLACESFDVCVPLKVYGAVGTGLERLERDEASEEGLLV</sequence>
<feature type="region of interest" description="Disordered" evidence="1">
    <location>
        <begin position="435"/>
        <end position="562"/>
    </location>
</feature>
<dbReference type="PANTHER" id="PTHR12507">
    <property type="entry name" value="REDUCED GROWTH PHENOTYPE 1 RGP1, YEAST -RELATED"/>
    <property type="match status" value="1"/>
</dbReference>
<evidence type="ECO:0000313" key="4">
    <source>
        <dbReference type="Proteomes" id="UP000706124"/>
    </source>
</evidence>
<organism evidence="3 4">
    <name type="scientific">Claviceps pazoutovae</name>
    <dbReference type="NCBI Taxonomy" id="1649127"/>
    <lineage>
        <taxon>Eukaryota</taxon>
        <taxon>Fungi</taxon>
        <taxon>Dikarya</taxon>
        <taxon>Ascomycota</taxon>
        <taxon>Pezizomycotina</taxon>
        <taxon>Sordariomycetes</taxon>
        <taxon>Hypocreomycetidae</taxon>
        <taxon>Hypocreales</taxon>
        <taxon>Clavicipitaceae</taxon>
        <taxon>Claviceps</taxon>
    </lineage>
</organism>
<comment type="caution">
    <text evidence="3">The sequence shown here is derived from an EMBL/GenBank/DDBJ whole genome shotgun (WGS) entry which is preliminary data.</text>
</comment>
<reference evidence="3 4" key="1">
    <citation type="journal article" date="2020" name="bioRxiv">
        <title>Whole genome comparisons of ergot fungi reveals the divergence and evolution of species within the genus Claviceps are the result of varying mechanisms driving genome evolution and host range expansion.</title>
        <authorList>
            <person name="Wyka S.A."/>
            <person name="Mondo S.J."/>
            <person name="Liu M."/>
            <person name="Dettman J."/>
            <person name="Nalam V."/>
            <person name="Broders K.D."/>
        </authorList>
    </citation>
    <scope>NUCLEOTIDE SEQUENCE [LARGE SCALE GENOMIC DNA]</scope>
    <source>
        <strain evidence="3 4">CCC 1485</strain>
    </source>
</reference>
<dbReference type="InterPro" id="IPR014848">
    <property type="entry name" value="Rgp1"/>
</dbReference>
<gene>
    <name evidence="3" type="ORF">E4U60_004762</name>
</gene>